<sequence length="115" mass="13122">MCEEIFMHHSYQTWATCYSLVDTHPACLTSQTPGKGILRPVVRPLQRATYIAHCPVYSLGRIYSKSSNDWSNMEFESGLLFLFQLPRASLAPLLGISVRCRAQLSNCENIIYIFF</sequence>
<evidence type="ECO:0000313" key="1">
    <source>
        <dbReference type="EMBL" id="KAG9476814.1"/>
    </source>
</evidence>
<dbReference type="AlphaFoldDB" id="A0A8J6EWQ0"/>
<name>A0A8J6EWQ0_ELECQ</name>
<reference evidence="1" key="1">
    <citation type="thesis" date="2020" institute="ProQuest LLC" country="789 East Eisenhower Parkway, Ann Arbor, MI, USA">
        <title>Comparative Genomics and Chromosome Evolution.</title>
        <authorList>
            <person name="Mudd A.B."/>
        </authorList>
    </citation>
    <scope>NUCLEOTIDE SEQUENCE</scope>
    <source>
        <strain evidence="1">HN-11 Male</strain>
        <tissue evidence="1">Kidney and liver</tissue>
    </source>
</reference>
<organism evidence="1 2">
    <name type="scientific">Eleutherodactylus coqui</name>
    <name type="common">Puerto Rican coqui</name>
    <dbReference type="NCBI Taxonomy" id="57060"/>
    <lineage>
        <taxon>Eukaryota</taxon>
        <taxon>Metazoa</taxon>
        <taxon>Chordata</taxon>
        <taxon>Craniata</taxon>
        <taxon>Vertebrata</taxon>
        <taxon>Euteleostomi</taxon>
        <taxon>Amphibia</taxon>
        <taxon>Batrachia</taxon>
        <taxon>Anura</taxon>
        <taxon>Neobatrachia</taxon>
        <taxon>Hyloidea</taxon>
        <taxon>Eleutherodactylidae</taxon>
        <taxon>Eleutherodactylinae</taxon>
        <taxon>Eleutherodactylus</taxon>
        <taxon>Eleutherodactylus</taxon>
    </lineage>
</organism>
<keyword evidence="2" id="KW-1185">Reference proteome</keyword>
<gene>
    <name evidence="1" type="ORF">GDO78_002285</name>
</gene>
<proteinExistence type="predicted"/>
<dbReference type="Proteomes" id="UP000770717">
    <property type="component" value="Unassembled WGS sequence"/>
</dbReference>
<dbReference type="EMBL" id="WNTK01000010">
    <property type="protein sequence ID" value="KAG9476814.1"/>
    <property type="molecule type" value="Genomic_DNA"/>
</dbReference>
<accession>A0A8J6EWQ0</accession>
<evidence type="ECO:0000313" key="2">
    <source>
        <dbReference type="Proteomes" id="UP000770717"/>
    </source>
</evidence>
<protein>
    <submittedName>
        <fullName evidence="1">Uncharacterized protein</fullName>
    </submittedName>
</protein>
<comment type="caution">
    <text evidence="1">The sequence shown here is derived from an EMBL/GenBank/DDBJ whole genome shotgun (WGS) entry which is preliminary data.</text>
</comment>